<feature type="chain" id="PRO_5012590293" description="DUF4493 domain-containing protein" evidence="1">
    <location>
        <begin position="23"/>
        <end position="240"/>
    </location>
</feature>
<dbReference type="OrthoDB" id="1118808at2"/>
<name>A0A1M6DPP5_9BACT</name>
<protein>
    <recommendedName>
        <fullName evidence="4">DUF4493 domain-containing protein</fullName>
    </recommendedName>
</protein>
<proteinExistence type="predicted"/>
<keyword evidence="3" id="KW-1185">Reference proteome</keyword>
<evidence type="ECO:0008006" key="4">
    <source>
        <dbReference type="Google" id="ProtNLM"/>
    </source>
</evidence>
<dbReference type="STRING" id="1168035.SAMN05444280_105136"/>
<feature type="signal peptide" evidence="1">
    <location>
        <begin position="1"/>
        <end position="22"/>
    </location>
</feature>
<sequence>MRTTRLGKILLMAFALPFVFWACDDDDAPLEFEVYADAFVMKKVIDNEVKYGVSYFAYGNKSISSATVTPPAGEPFELVVSEESAFTFLKETSEEEFVSSLPQNGSYLFDVESKDGETVQVTEVVENGTLEIPVITETTYHSEDATMTVEWEESENADGFVVRLLDDEGKVKFLSYALNPTVDEFNINSSSGSWANQAYSGDELTLQLQAFTYEADVPQEELVYSIKEISVAETQVTWGQ</sequence>
<dbReference type="AlphaFoldDB" id="A0A1M6DPP5"/>
<evidence type="ECO:0000256" key="1">
    <source>
        <dbReference type="SAM" id="SignalP"/>
    </source>
</evidence>
<gene>
    <name evidence="2" type="ORF">SAMN05444280_105136</name>
</gene>
<reference evidence="2 3" key="1">
    <citation type="submission" date="2016-11" db="EMBL/GenBank/DDBJ databases">
        <authorList>
            <person name="Jaros S."/>
            <person name="Januszkiewicz K."/>
            <person name="Wedrychowicz H."/>
        </authorList>
    </citation>
    <scope>NUCLEOTIDE SEQUENCE [LARGE SCALE GENOMIC DNA]</scope>
    <source>
        <strain evidence="2 3">DSM 27063</strain>
    </source>
</reference>
<organism evidence="2 3">
    <name type="scientific">Tangfeifania diversioriginum</name>
    <dbReference type="NCBI Taxonomy" id="1168035"/>
    <lineage>
        <taxon>Bacteria</taxon>
        <taxon>Pseudomonadati</taxon>
        <taxon>Bacteroidota</taxon>
        <taxon>Bacteroidia</taxon>
        <taxon>Marinilabiliales</taxon>
        <taxon>Prolixibacteraceae</taxon>
        <taxon>Tangfeifania</taxon>
    </lineage>
</organism>
<dbReference type="RefSeq" id="WP_139279473.1">
    <property type="nucleotide sequence ID" value="NZ_FQZE01000005.1"/>
</dbReference>
<accession>A0A1M6DPP5</accession>
<keyword evidence="1" id="KW-0732">Signal</keyword>
<dbReference type="EMBL" id="FQZE01000005">
    <property type="protein sequence ID" value="SHI75150.1"/>
    <property type="molecule type" value="Genomic_DNA"/>
</dbReference>
<evidence type="ECO:0000313" key="3">
    <source>
        <dbReference type="Proteomes" id="UP000184050"/>
    </source>
</evidence>
<dbReference type="Proteomes" id="UP000184050">
    <property type="component" value="Unassembled WGS sequence"/>
</dbReference>
<evidence type="ECO:0000313" key="2">
    <source>
        <dbReference type="EMBL" id="SHI75150.1"/>
    </source>
</evidence>